<dbReference type="SUPFAM" id="SSF52777">
    <property type="entry name" value="CoA-dependent acyltransferases"/>
    <property type="match status" value="1"/>
</dbReference>
<dbReference type="InterPro" id="IPR004255">
    <property type="entry name" value="O-acyltransferase_WSD1_N"/>
</dbReference>
<proteinExistence type="predicted"/>
<keyword evidence="2" id="KW-0012">Acyltransferase</keyword>
<dbReference type="Proteomes" id="UP000293289">
    <property type="component" value="Unassembled WGS sequence"/>
</dbReference>
<dbReference type="Pfam" id="PF03007">
    <property type="entry name" value="WS_DGAT_cat"/>
    <property type="match status" value="1"/>
</dbReference>
<keyword evidence="3" id="KW-1185">Reference proteome</keyword>
<dbReference type="InterPro" id="IPR023213">
    <property type="entry name" value="CAT-like_dom_sf"/>
</dbReference>
<evidence type="ECO:0000313" key="3">
    <source>
        <dbReference type="Proteomes" id="UP000293289"/>
    </source>
</evidence>
<gene>
    <name evidence="2" type="ORF">EV187_0482</name>
</gene>
<name>A0A4Q7MJM9_9MICO</name>
<protein>
    <submittedName>
        <fullName evidence="2">Wax ester synthase-like acyl-CoA acyltransferase family protein</fullName>
    </submittedName>
</protein>
<accession>A0A4Q7MJM9</accession>
<dbReference type="GO" id="GO:0004144">
    <property type="term" value="F:diacylglycerol O-acyltransferase activity"/>
    <property type="evidence" value="ECO:0007669"/>
    <property type="project" value="InterPro"/>
</dbReference>
<dbReference type="GO" id="GO:0045017">
    <property type="term" value="P:glycerolipid biosynthetic process"/>
    <property type="evidence" value="ECO:0007669"/>
    <property type="project" value="InterPro"/>
</dbReference>
<comment type="caution">
    <text evidence="2">The sequence shown here is derived from an EMBL/GenBank/DDBJ whole genome shotgun (WGS) entry which is preliminary data.</text>
</comment>
<organism evidence="2 3">
    <name type="scientific">Agromyces ramosus</name>
    <dbReference type="NCBI Taxonomy" id="33879"/>
    <lineage>
        <taxon>Bacteria</taxon>
        <taxon>Bacillati</taxon>
        <taxon>Actinomycetota</taxon>
        <taxon>Actinomycetes</taxon>
        <taxon>Micrococcales</taxon>
        <taxon>Microbacteriaceae</taxon>
        <taxon>Agromyces</taxon>
    </lineage>
</organism>
<evidence type="ECO:0000313" key="2">
    <source>
        <dbReference type="EMBL" id="RZS68057.1"/>
    </source>
</evidence>
<sequence>MNAPQPKAELIRTLDEKFVANAIAFEAMIAAAALLVEGGLLRRPDGAIDLEGIRARFEAVTWHVPAMRQRLVPTPLRATTPAWVPVADLDVARHVTLHPTVERDDPDRVEVLTGRLSGPMDPSRPLWDIRIVELDSGRVAVVGRYHHVIGDALFGLRIGEVVAGTESSAAIPEVTDAEREALGVAPRTGFGILAIAFRAWRGRQQGVRGAWHEYWRKPFTRRLRRWGGRVIRPVKNAVIARSGEATRVLVPRHSRFLEVDLQPVAKHAYRLGGTVHDLTVAATLRAAAAAEPDRETVSLLVPISRRTAADADVRNHISMAKVTVPASAPMEELVPAVRAQVQAAVQDPTRRDLGERDWSGYATFVTWGRQQRYVGDAAIESVTGWPAGDPRDDIACLSCHYGTRLTICVTTRATTDIDRVMATIAESFAVPVGVAG</sequence>
<evidence type="ECO:0000259" key="1">
    <source>
        <dbReference type="Pfam" id="PF03007"/>
    </source>
</evidence>
<dbReference type="EMBL" id="SGWY01000001">
    <property type="protein sequence ID" value="RZS68057.1"/>
    <property type="molecule type" value="Genomic_DNA"/>
</dbReference>
<dbReference type="Gene3D" id="3.30.559.10">
    <property type="entry name" value="Chloramphenicol acetyltransferase-like domain"/>
    <property type="match status" value="1"/>
</dbReference>
<dbReference type="OrthoDB" id="9810950at2"/>
<dbReference type="RefSeq" id="WP_130351428.1">
    <property type="nucleotide sequence ID" value="NZ_SGWY01000001.1"/>
</dbReference>
<keyword evidence="2" id="KW-0808">Transferase</keyword>
<feature type="domain" description="O-acyltransferase WSD1-like N-terminal" evidence="1">
    <location>
        <begin position="46"/>
        <end position="278"/>
    </location>
</feature>
<dbReference type="AlphaFoldDB" id="A0A4Q7MJM9"/>
<reference evidence="2 3" key="1">
    <citation type="submission" date="2019-02" db="EMBL/GenBank/DDBJ databases">
        <title>Genomic Encyclopedia of Type Strains, Phase IV (KMG-IV): sequencing the most valuable type-strain genomes for metagenomic binning, comparative biology and taxonomic classification.</title>
        <authorList>
            <person name="Goeker M."/>
        </authorList>
    </citation>
    <scope>NUCLEOTIDE SEQUENCE [LARGE SCALE GENOMIC DNA]</scope>
    <source>
        <strain evidence="2 3">DSM 43045</strain>
    </source>
</reference>